<sequence length="400" mass="41524">MTSALPADRFASSADDRLPWSGLLALALAAFITILTEALPAGLLPQISRGLGVSEAAAGQLVTLYAVGSLLAAIPLTLLTQGVRRRPLLLTAIGGFLIANSVTAVSESYGVTLVARFLAGVSAGLLWALVAGYAARMAPEHLKGRAIAVAMVGTPLALSFGVPAGTFLGAIIGWRACFGMMSGLTVILIVWVLAAVPDFAGQSAGTRTPLKSVFTRPGIRPVLFVTLGFVLAHNILYTYIAPFLAEAGMVDRTDLVLLVFGIASLFSIWIVGVLIDRLLRELTLISTALFGASAVALWIWGDVPAVVYGAAAVWGLAFGGCATLFQTASAKTAGPAADLAQAMLVTVWNSAIAAAGVFGGLLLARFDVGAFPPSLLVLLLATFVITLVSHRHGFPRHHWA</sequence>
<dbReference type="PANTHER" id="PTHR43124:SF3">
    <property type="entry name" value="CHLORAMPHENICOL EFFLUX PUMP RV0191"/>
    <property type="match status" value="1"/>
</dbReference>
<dbReference type="InterPro" id="IPR020846">
    <property type="entry name" value="MFS_dom"/>
</dbReference>
<evidence type="ECO:0000256" key="2">
    <source>
        <dbReference type="ARBA" id="ARBA00022475"/>
    </source>
</evidence>
<evidence type="ECO:0000256" key="5">
    <source>
        <dbReference type="ARBA" id="ARBA00023136"/>
    </source>
</evidence>
<feature type="domain" description="Major facilitator superfamily (MFS) profile" evidence="7">
    <location>
        <begin position="22"/>
        <end position="393"/>
    </location>
</feature>
<dbReference type="EMBL" id="JBHTJO010000001">
    <property type="protein sequence ID" value="MFD0985869.1"/>
    <property type="molecule type" value="Genomic_DNA"/>
</dbReference>
<evidence type="ECO:0000256" key="3">
    <source>
        <dbReference type="ARBA" id="ARBA00022692"/>
    </source>
</evidence>
<dbReference type="Pfam" id="PF07690">
    <property type="entry name" value="MFS_1"/>
    <property type="match status" value="1"/>
</dbReference>
<dbReference type="RefSeq" id="WP_379084957.1">
    <property type="nucleotide sequence ID" value="NZ_JBHTJO010000001.1"/>
</dbReference>
<feature type="transmembrane region" description="Helical" evidence="6">
    <location>
        <begin position="56"/>
        <end position="76"/>
    </location>
</feature>
<proteinExistence type="predicted"/>
<keyword evidence="4 6" id="KW-1133">Transmembrane helix</keyword>
<feature type="transmembrane region" description="Helical" evidence="6">
    <location>
        <begin position="221"/>
        <end position="240"/>
    </location>
</feature>
<comment type="caution">
    <text evidence="8">The sequence shown here is derived from an EMBL/GenBank/DDBJ whole genome shotgun (WGS) entry which is preliminary data.</text>
</comment>
<evidence type="ECO:0000256" key="4">
    <source>
        <dbReference type="ARBA" id="ARBA00022989"/>
    </source>
</evidence>
<accession>A0ABW3J6I1</accession>
<feature type="transmembrane region" description="Helical" evidence="6">
    <location>
        <begin position="339"/>
        <end position="364"/>
    </location>
</feature>
<evidence type="ECO:0000259" key="7">
    <source>
        <dbReference type="PROSITE" id="PS50850"/>
    </source>
</evidence>
<keyword evidence="2" id="KW-1003">Cell membrane</keyword>
<dbReference type="Gene3D" id="1.20.1250.20">
    <property type="entry name" value="MFS general substrate transporter like domains"/>
    <property type="match status" value="1"/>
</dbReference>
<dbReference type="SUPFAM" id="SSF103473">
    <property type="entry name" value="MFS general substrate transporter"/>
    <property type="match status" value="1"/>
</dbReference>
<feature type="transmembrane region" description="Helical" evidence="6">
    <location>
        <begin position="117"/>
        <end position="135"/>
    </location>
</feature>
<dbReference type="PANTHER" id="PTHR43124">
    <property type="entry name" value="PURINE EFFLUX PUMP PBUE"/>
    <property type="match status" value="1"/>
</dbReference>
<comment type="subcellular location">
    <subcellularLocation>
        <location evidence="1">Cell membrane</location>
        <topology evidence="1">Multi-pass membrane protein</topology>
    </subcellularLocation>
</comment>
<dbReference type="InterPro" id="IPR011701">
    <property type="entry name" value="MFS"/>
</dbReference>
<feature type="transmembrane region" description="Helical" evidence="6">
    <location>
        <begin position="20"/>
        <end position="44"/>
    </location>
</feature>
<feature type="transmembrane region" description="Helical" evidence="6">
    <location>
        <begin position="88"/>
        <end position="105"/>
    </location>
</feature>
<protein>
    <submittedName>
        <fullName evidence="8">MFS transporter</fullName>
    </submittedName>
</protein>
<keyword evidence="9" id="KW-1185">Reference proteome</keyword>
<evidence type="ECO:0000313" key="8">
    <source>
        <dbReference type="EMBL" id="MFD0985869.1"/>
    </source>
</evidence>
<feature type="transmembrane region" description="Helical" evidence="6">
    <location>
        <begin position="147"/>
        <end position="172"/>
    </location>
</feature>
<feature type="transmembrane region" description="Helical" evidence="6">
    <location>
        <begin position="255"/>
        <end position="275"/>
    </location>
</feature>
<dbReference type="PROSITE" id="PS50850">
    <property type="entry name" value="MFS"/>
    <property type="match status" value="1"/>
</dbReference>
<gene>
    <name evidence="8" type="ORF">ACFQ2F_02020</name>
</gene>
<dbReference type="Proteomes" id="UP001597102">
    <property type="component" value="Unassembled WGS sequence"/>
</dbReference>
<name>A0ABW3J6I1_9HYPH</name>
<feature type="transmembrane region" description="Helical" evidence="6">
    <location>
        <begin position="306"/>
        <end position="327"/>
    </location>
</feature>
<evidence type="ECO:0000256" key="6">
    <source>
        <dbReference type="SAM" id="Phobius"/>
    </source>
</evidence>
<keyword evidence="5 6" id="KW-0472">Membrane</keyword>
<feature type="transmembrane region" description="Helical" evidence="6">
    <location>
        <begin position="178"/>
        <end position="200"/>
    </location>
</feature>
<feature type="transmembrane region" description="Helical" evidence="6">
    <location>
        <begin position="282"/>
        <end position="300"/>
    </location>
</feature>
<feature type="transmembrane region" description="Helical" evidence="6">
    <location>
        <begin position="370"/>
        <end position="388"/>
    </location>
</feature>
<evidence type="ECO:0000256" key="1">
    <source>
        <dbReference type="ARBA" id="ARBA00004651"/>
    </source>
</evidence>
<reference evidence="9" key="1">
    <citation type="journal article" date="2019" name="Int. J. Syst. Evol. Microbiol.">
        <title>The Global Catalogue of Microorganisms (GCM) 10K type strain sequencing project: providing services to taxonomists for standard genome sequencing and annotation.</title>
        <authorList>
            <consortium name="The Broad Institute Genomics Platform"/>
            <consortium name="The Broad Institute Genome Sequencing Center for Infectious Disease"/>
            <person name="Wu L."/>
            <person name="Ma J."/>
        </authorList>
    </citation>
    <scope>NUCLEOTIDE SEQUENCE [LARGE SCALE GENOMIC DNA]</scope>
    <source>
        <strain evidence="9">CCUG 61697</strain>
    </source>
</reference>
<dbReference type="CDD" id="cd17324">
    <property type="entry name" value="MFS_NepI_like"/>
    <property type="match status" value="1"/>
</dbReference>
<keyword evidence="3 6" id="KW-0812">Transmembrane</keyword>
<dbReference type="InterPro" id="IPR050189">
    <property type="entry name" value="MFS_Efflux_Transporters"/>
</dbReference>
<dbReference type="InterPro" id="IPR036259">
    <property type="entry name" value="MFS_trans_sf"/>
</dbReference>
<organism evidence="8 9">
    <name type="scientific">Methyloligella solikamskensis</name>
    <dbReference type="NCBI Taxonomy" id="1177756"/>
    <lineage>
        <taxon>Bacteria</taxon>
        <taxon>Pseudomonadati</taxon>
        <taxon>Pseudomonadota</taxon>
        <taxon>Alphaproteobacteria</taxon>
        <taxon>Hyphomicrobiales</taxon>
        <taxon>Hyphomicrobiaceae</taxon>
        <taxon>Methyloligella</taxon>
    </lineage>
</organism>
<evidence type="ECO:0000313" key="9">
    <source>
        <dbReference type="Proteomes" id="UP001597102"/>
    </source>
</evidence>